<dbReference type="AlphaFoldDB" id="A0A367WP70"/>
<evidence type="ECO:0000313" key="2">
    <source>
        <dbReference type="Proteomes" id="UP000252255"/>
    </source>
</evidence>
<evidence type="ECO:0000313" key="1">
    <source>
        <dbReference type="EMBL" id="RCK43207.1"/>
    </source>
</evidence>
<proteinExistence type="predicted"/>
<dbReference type="EMBL" id="JPWI01000015">
    <property type="protein sequence ID" value="RCK43207.1"/>
    <property type="molecule type" value="Genomic_DNA"/>
</dbReference>
<reference evidence="1 2" key="1">
    <citation type="submission" date="2014-07" db="EMBL/GenBank/DDBJ databases">
        <title>Draft genome sequence of Thalassospira profundimaris PR54-5.</title>
        <authorList>
            <person name="Lai Q."/>
            <person name="Shao Z."/>
        </authorList>
    </citation>
    <scope>NUCLEOTIDE SEQUENCE [LARGE SCALE GENOMIC DNA]</scope>
    <source>
        <strain evidence="1 2">PR54-5</strain>
    </source>
</reference>
<comment type="caution">
    <text evidence="1">The sequence shown here is derived from an EMBL/GenBank/DDBJ whole genome shotgun (WGS) entry which is preliminary data.</text>
</comment>
<name>A0A367WP70_9PROT</name>
<gene>
    <name evidence="1" type="ORF">TH30_19510</name>
</gene>
<organism evidence="1 2">
    <name type="scientific">Thalassospira profundimaris</name>
    <dbReference type="NCBI Taxonomy" id="502049"/>
    <lineage>
        <taxon>Bacteria</taxon>
        <taxon>Pseudomonadati</taxon>
        <taxon>Pseudomonadota</taxon>
        <taxon>Alphaproteobacteria</taxon>
        <taxon>Rhodospirillales</taxon>
        <taxon>Thalassospiraceae</taxon>
        <taxon>Thalassospira</taxon>
    </lineage>
</organism>
<sequence length="66" mass="7632">MTAKCTINGHGFQFLFDALLNNAYAKLKRQKLPSRSKRLRLPFGRMTQSFTKTAHWQRQICSPFSG</sequence>
<protein>
    <submittedName>
        <fullName evidence="1">Uncharacterized protein</fullName>
    </submittedName>
</protein>
<dbReference type="Proteomes" id="UP000252255">
    <property type="component" value="Unassembled WGS sequence"/>
</dbReference>
<accession>A0A367WP70</accession>